<evidence type="ECO:0000313" key="10">
    <source>
        <dbReference type="EMBL" id="OWF52705.1"/>
    </source>
</evidence>
<dbReference type="GO" id="GO:0008270">
    <property type="term" value="F:zinc ion binding"/>
    <property type="evidence" value="ECO:0007669"/>
    <property type="project" value="UniProtKB-KW"/>
</dbReference>
<keyword evidence="5 6" id="KW-0175">Coiled coil</keyword>
<dbReference type="InterPro" id="IPR035899">
    <property type="entry name" value="DBL_dom_sf"/>
</dbReference>
<feature type="region of interest" description="Disordered" evidence="7">
    <location>
        <begin position="849"/>
        <end position="896"/>
    </location>
</feature>
<feature type="region of interest" description="Disordered" evidence="7">
    <location>
        <begin position="1005"/>
        <end position="1109"/>
    </location>
</feature>
<name>A0A210QVE3_MIZYE</name>
<dbReference type="InterPro" id="IPR041020">
    <property type="entry name" value="PH_16"/>
</dbReference>
<dbReference type="SMART" id="SM00233">
    <property type="entry name" value="PH"/>
    <property type="match status" value="1"/>
</dbReference>
<dbReference type="GO" id="GO:0016301">
    <property type="term" value="F:kinase activity"/>
    <property type="evidence" value="ECO:0007669"/>
    <property type="project" value="UniProtKB-KW"/>
</dbReference>
<dbReference type="AlphaFoldDB" id="A0A210QVE3"/>
<dbReference type="Gene3D" id="2.30.29.30">
    <property type="entry name" value="Pleckstrin-homology domain (PH domain)/Phosphotyrosine-binding domain (PTB)"/>
    <property type="match status" value="1"/>
</dbReference>
<comment type="caution">
    <text evidence="10">The sequence shown here is derived from an EMBL/GenBank/DDBJ whole genome shotgun (WGS) entry which is preliminary data.</text>
</comment>
<dbReference type="PANTHER" id="PTHR13944:SF21">
    <property type="entry name" value="CYSTS, ISOFORM C"/>
    <property type="match status" value="1"/>
</dbReference>
<dbReference type="SMART" id="SM00325">
    <property type="entry name" value="RhoGEF"/>
    <property type="match status" value="1"/>
</dbReference>
<dbReference type="GO" id="GO:0035023">
    <property type="term" value="P:regulation of Rho protein signal transduction"/>
    <property type="evidence" value="ECO:0007669"/>
    <property type="project" value="TreeGrafter"/>
</dbReference>
<dbReference type="InterPro" id="IPR011993">
    <property type="entry name" value="PH-like_dom_sf"/>
</dbReference>
<feature type="compositionally biased region" description="Basic and acidic residues" evidence="7">
    <location>
        <begin position="918"/>
        <end position="929"/>
    </location>
</feature>
<keyword evidence="10" id="KW-0808">Transferase</keyword>
<evidence type="ECO:0000256" key="3">
    <source>
        <dbReference type="ARBA" id="ARBA00022553"/>
    </source>
</evidence>
<evidence type="ECO:0000256" key="7">
    <source>
        <dbReference type="SAM" id="MobiDB-lite"/>
    </source>
</evidence>
<dbReference type="GO" id="GO:0005737">
    <property type="term" value="C:cytoplasm"/>
    <property type="evidence" value="ECO:0007669"/>
    <property type="project" value="UniProtKB-SubCell"/>
</dbReference>
<protein>
    <submittedName>
        <fullName evidence="10">A-kinase anchor protein 13</fullName>
    </submittedName>
</protein>
<feature type="compositionally biased region" description="Low complexity" evidence="7">
    <location>
        <begin position="968"/>
        <end position="986"/>
    </location>
</feature>
<dbReference type="SUPFAM" id="SSF50729">
    <property type="entry name" value="PH domain-like"/>
    <property type="match status" value="1"/>
</dbReference>
<feature type="compositionally biased region" description="Polar residues" evidence="7">
    <location>
        <begin position="37"/>
        <end position="64"/>
    </location>
</feature>
<dbReference type="Proteomes" id="UP000242188">
    <property type="component" value="Unassembled WGS sequence"/>
</dbReference>
<comment type="subcellular location">
    <subcellularLocation>
        <location evidence="1">Cytoplasm</location>
    </subcellularLocation>
</comment>
<evidence type="ECO:0000256" key="4">
    <source>
        <dbReference type="ARBA" id="ARBA00022771"/>
    </source>
</evidence>
<dbReference type="STRING" id="6573.A0A210QVE3"/>
<feature type="domain" description="DH" evidence="9">
    <location>
        <begin position="139"/>
        <end position="329"/>
    </location>
</feature>
<evidence type="ECO:0000256" key="1">
    <source>
        <dbReference type="ARBA" id="ARBA00004496"/>
    </source>
</evidence>
<feature type="region of interest" description="Disordered" evidence="7">
    <location>
        <begin position="662"/>
        <end position="690"/>
    </location>
</feature>
<evidence type="ECO:0000256" key="6">
    <source>
        <dbReference type="SAM" id="Coils"/>
    </source>
</evidence>
<reference evidence="10 11" key="1">
    <citation type="journal article" date="2017" name="Nat. Ecol. Evol.">
        <title>Scallop genome provides insights into evolution of bilaterian karyotype and development.</title>
        <authorList>
            <person name="Wang S."/>
            <person name="Zhang J."/>
            <person name="Jiao W."/>
            <person name="Li J."/>
            <person name="Xun X."/>
            <person name="Sun Y."/>
            <person name="Guo X."/>
            <person name="Huan P."/>
            <person name="Dong B."/>
            <person name="Zhang L."/>
            <person name="Hu X."/>
            <person name="Sun X."/>
            <person name="Wang J."/>
            <person name="Zhao C."/>
            <person name="Wang Y."/>
            <person name="Wang D."/>
            <person name="Huang X."/>
            <person name="Wang R."/>
            <person name="Lv J."/>
            <person name="Li Y."/>
            <person name="Zhang Z."/>
            <person name="Liu B."/>
            <person name="Lu W."/>
            <person name="Hui Y."/>
            <person name="Liang J."/>
            <person name="Zhou Z."/>
            <person name="Hou R."/>
            <person name="Li X."/>
            <person name="Liu Y."/>
            <person name="Li H."/>
            <person name="Ning X."/>
            <person name="Lin Y."/>
            <person name="Zhao L."/>
            <person name="Xing Q."/>
            <person name="Dou J."/>
            <person name="Li Y."/>
            <person name="Mao J."/>
            <person name="Guo H."/>
            <person name="Dou H."/>
            <person name="Li T."/>
            <person name="Mu C."/>
            <person name="Jiang W."/>
            <person name="Fu Q."/>
            <person name="Fu X."/>
            <person name="Miao Y."/>
            <person name="Liu J."/>
            <person name="Yu Q."/>
            <person name="Li R."/>
            <person name="Liao H."/>
            <person name="Li X."/>
            <person name="Kong Y."/>
            <person name="Jiang Z."/>
            <person name="Chourrout D."/>
            <person name="Li R."/>
            <person name="Bao Z."/>
        </authorList>
    </citation>
    <scope>NUCLEOTIDE SEQUENCE [LARGE SCALE GENOMIC DNA]</scope>
    <source>
        <strain evidence="10 11">PY_sf001</strain>
    </source>
</reference>
<feature type="region of interest" description="Disordered" evidence="7">
    <location>
        <begin position="909"/>
        <end position="986"/>
    </location>
</feature>
<dbReference type="CDD" id="cd13329">
    <property type="entry name" value="PH_RhoGEF"/>
    <property type="match status" value="1"/>
</dbReference>
<organism evidence="10 11">
    <name type="scientific">Mizuhopecten yessoensis</name>
    <name type="common">Japanese scallop</name>
    <name type="synonym">Patinopecten yessoensis</name>
    <dbReference type="NCBI Taxonomy" id="6573"/>
    <lineage>
        <taxon>Eukaryota</taxon>
        <taxon>Metazoa</taxon>
        <taxon>Spiralia</taxon>
        <taxon>Lophotrochozoa</taxon>
        <taxon>Mollusca</taxon>
        <taxon>Bivalvia</taxon>
        <taxon>Autobranchia</taxon>
        <taxon>Pteriomorphia</taxon>
        <taxon>Pectinida</taxon>
        <taxon>Pectinoidea</taxon>
        <taxon>Pectinidae</taxon>
        <taxon>Mizuhopecten</taxon>
    </lineage>
</organism>
<evidence type="ECO:0000256" key="2">
    <source>
        <dbReference type="ARBA" id="ARBA00022490"/>
    </source>
</evidence>
<feature type="compositionally biased region" description="Low complexity" evidence="7">
    <location>
        <begin position="1057"/>
        <end position="1068"/>
    </location>
</feature>
<keyword evidence="4" id="KW-0479">Metal-binding</keyword>
<dbReference type="Pfam" id="PF00621">
    <property type="entry name" value="RhoGEF"/>
    <property type="match status" value="1"/>
</dbReference>
<keyword evidence="4" id="KW-0862">Zinc</keyword>
<keyword evidence="2" id="KW-0963">Cytoplasm</keyword>
<evidence type="ECO:0000259" key="9">
    <source>
        <dbReference type="PROSITE" id="PS50010"/>
    </source>
</evidence>
<feature type="compositionally biased region" description="Polar residues" evidence="7">
    <location>
        <begin position="1086"/>
        <end position="1097"/>
    </location>
</feature>
<keyword evidence="11" id="KW-1185">Reference proteome</keyword>
<gene>
    <name evidence="10" type="ORF">KP79_PYT14743</name>
</gene>
<dbReference type="GO" id="GO:0005085">
    <property type="term" value="F:guanyl-nucleotide exchange factor activity"/>
    <property type="evidence" value="ECO:0007669"/>
    <property type="project" value="InterPro"/>
</dbReference>
<dbReference type="CDD" id="cd00160">
    <property type="entry name" value="RhoGEF"/>
    <property type="match status" value="1"/>
</dbReference>
<feature type="compositionally biased region" description="Low complexity" evidence="7">
    <location>
        <begin position="1032"/>
        <end position="1042"/>
    </location>
</feature>
<dbReference type="InterPro" id="IPR000219">
    <property type="entry name" value="DH_dom"/>
</dbReference>
<dbReference type="InterPro" id="IPR001849">
    <property type="entry name" value="PH_domain"/>
</dbReference>
<feature type="domain" description="PH" evidence="8">
    <location>
        <begin position="370"/>
        <end position="475"/>
    </location>
</feature>
<dbReference type="PANTHER" id="PTHR13944">
    <property type="entry name" value="AGAP007712-PA"/>
    <property type="match status" value="1"/>
</dbReference>
<evidence type="ECO:0000259" key="8">
    <source>
        <dbReference type="PROSITE" id="PS50003"/>
    </source>
</evidence>
<feature type="compositionally biased region" description="Basic and acidic residues" evidence="7">
    <location>
        <begin position="866"/>
        <end position="882"/>
    </location>
</feature>
<proteinExistence type="predicted"/>
<dbReference type="Pfam" id="PF17838">
    <property type="entry name" value="PH_16"/>
    <property type="match status" value="1"/>
</dbReference>
<dbReference type="Gene3D" id="1.20.900.10">
    <property type="entry name" value="Dbl homology (DH) domain"/>
    <property type="match status" value="1"/>
</dbReference>
<feature type="coiled-coil region" evidence="6">
    <location>
        <begin position="730"/>
        <end position="847"/>
    </location>
</feature>
<keyword evidence="10" id="KW-0418">Kinase</keyword>
<dbReference type="PROSITE" id="PS50003">
    <property type="entry name" value="PH_DOMAIN"/>
    <property type="match status" value="1"/>
</dbReference>
<dbReference type="OrthoDB" id="28045at2759"/>
<dbReference type="EMBL" id="NEDP02001673">
    <property type="protein sequence ID" value="OWF52705.1"/>
    <property type="molecule type" value="Genomic_DNA"/>
</dbReference>
<feature type="region of interest" description="Disordered" evidence="7">
    <location>
        <begin position="26"/>
        <end position="81"/>
    </location>
</feature>
<feature type="compositionally biased region" description="Polar residues" evidence="7">
    <location>
        <begin position="1015"/>
        <end position="1031"/>
    </location>
</feature>
<keyword evidence="3" id="KW-0597">Phosphoprotein</keyword>
<sequence>MIRPPTNGNWGYVDMGTFEASVAGLRQSHSFKEKRSSSGPAGRSQTSAAQLQQHRRSLPTTSKPISEDGDPFLSGQESGSNIGETISESLESLDETDAPSEVNDNYDDELLMLRYDEEETWSGSIDRKVIKKMSHKDIKRQDTIWELIQTERHHCRRLKILQRIYSHTILDELHMPQEVVDRLFPNLDDLIEIHLTFLHSLQDLQNLRPDHSVDQIGETIVNQFDGESAEQMKAAYGGFCCRQKSSNQYYKDLLMKDRSFQSYMKKCNNHTLCNKREIPDFLLAVTQRPSKYLTLIEAILKSTKDKKDRENLIKALNLSRDLLHSIDEQVNKYELLQRLEDIYNKMDQRAVAMYKGKKFKRSDIIANGRCLLHEGSVQLKNARGKVTEAILVVLSDLVFFMQEANGKYNFFSQDSKSSVIPLFQLLVREKGDTRADNKGIYLISQNKQNPEMYEIICSNNNYRRNWIDMLRQATDGCPPEEVEEVPNEEDEEQRRLMDARSAKVKDIIEQLHQKDREIKSCCDVKNKLMLELLEMYSWRVERKGAAEEDSTEHMDALQTAIQEVSATASRLTNMLQGSGSHLSRHVSSVGEHVSSGFSLTPLPKRAETFAGFDSSFDNPKGCVPKKKYLAELQDLEGRSGSPQNVDSDPEMCHIPEPSAYEKTVEADDSLDSSRQYDHYSHSDAGSLGDISGSSTQSNIIHGENHLASITQLARSLHSIVHLTAQQGTAVETLRAQLAEANERINKLSAEVHERKGGYRYNQLEELRNLQEMVRKEKQAFEREKERERNYAEQERQNLEEMKQAIKLEEDKMESERLEFAAEIQSQKEDLRQDKERYQAQIVLWESQLKKDGHSSAPGVSQLSSSESRDTHSDFGQVTKRDNSPSSAQANHRRSASADFCQMIENDMDRLRQGNMKTSRREVTASRSDSRAGMSSSASKKNLPEHLLSAKNEQKVSGIKVQQQLPTRSGLSTGQGSSSSLMGKGSSSVQQVLPFKLAASGSNNSVNSVGGAAGHPNNSASQKSYHSRTNMTSSKQSSSSSLSRIMKLAEPGSNKCRSSSLTSVPSLLLGDKGHTHKSASVDIPNSGAPQGTAQGKTDQSSEKTDDEIYC</sequence>
<evidence type="ECO:0000313" key="11">
    <source>
        <dbReference type="Proteomes" id="UP000242188"/>
    </source>
</evidence>
<accession>A0A210QVE3</accession>
<dbReference type="InterPro" id="IPR051632">
    <property type="entry name" value="Rho_GEF"/>
</dbReference>
<dbReference type="PROSITE" id="PS50010">
    <property type="entry name" value="DH_2"/>
    <property type="match status" value="1"/>
</dbReference>
<keyword evidence="4" id="KW-0863">Zinc-finger</keyword>
<evidence type="ECO:0000256" key="5">
    <source>
        <dbReference type="ARBA" id="ARBA00023054"/>
    </source>
</evidence>
<dbReference type="SUPFAM" id="SSF48065">
    <property type="entry name" value="DBL homology domain (DH-domain)"/>
    <property type="match status" value="1"/>
</dbReference>